<evidence type="ECO:0000256" key="2">
    <source>
        <dbReference type="ARBA" id="ARBA00022679"/>
    </source>
</evidence>
<gene>
    <name evidence="5" type="ORF">MNBD_ALPHA03-16</name>
</gene>
<accession>A0A3B1AUP3</accession>
<protein>
    <submittedName>
        <fullName evidence="5">23S rRNA (Pseudouridine(1915)-N(3))-methyltransferase</fullName>
        <ecNumber evidence="5">2.1.1.177</ecNumber>
    </submittedName>
</protein>
<dbReference type="CDD" id="cd18081">
    <property type="entry name" value="RlmH-like"/>
    <property type="match status" value="1"/>
</dbReference>
<dbReference type="PANTHER" id="PTHR33603:SF1">
    <property type="entry name" value="RIBOSOMAL RNA LARGE SUBUNIT METHYLTRANSFERASE H"/>
    <property type="match status" value="1"/>
</dbReference>
<dbReference type="Pfam" id="PF02590">
    <property type="entry name" value="SPOUT_MTase"/>
    <property type="match status" value="1"/>
</dbReference>
<dbReference type="EC" id="2.1.1.177" evidence="5"/>
<organism evidence="5">
    <name type="scientific">hydrothermal vent metagenome</name>
    <dbReference type="NCBI Taxonomy" id="652676"/>
    <lineage>
        <taxon>unclassified sequences</taxon>
        <taxon>metagenomes</taxon>
        <taxon>ecological metagenomes</taxon>
    </lineage>
</organism>
<dbReference type="InterPro" id="IPR029028">
    <property type="entry name" value="Alpha/beta_knot_MTases"/>
</dbReference>
<keyword evidence="1 5" id="KW-0489">Methyltransferase</keyword>
<dbReference type="PIRSF" id="PIRSF004505">
    <property type="entry name" value="MT_bac"/>
    <property type="match status" value="1"/>
</dbReference>
<dbReference type="Gene3D" id="3.40.1280.10">
    <property type="match status" value="1"/>
</dbReference>
<dbReference type="SUPFAM" id="SSF75217">
    <property type="entry name" value="alpha/beta knot"/>
    <property type="match status" value="1"/>
</dbReference>
<evidence type="ECO:0000256" key="4">
    <source>
        <dbReference type="ARBA" id="ARBA00038303"/>
    </source>
</evidence>
<keyword evidence="2 5" id="KW-0808">Transferase</keyword>
<dbReference type="EMBL" id="UOFW01000139">
    <property type="protein sequence ID" value="VAX05461.1"/>
    <property type="molecule type" value="Genomic_DNA"/>
</dbReference>
<keyword evidence="3" id="KW-0949">S-adenosyl-L-methionine</keyword>
<dbReference type="GO" id="GO:0032259">
    <property type="term" value="P:methylation"/>
    <property type="evidence" value="ECO:0007669"/>
    <property type="project" value="UniProtKB-KW"/>
</dbReference>
<dbReference type="PANTHER" id="PTHR33603">
    <property type="entry name" value="METHYLTRANSFERASE"/>
    <property type="match status" value="1"/>
</dbReference>
<name>A0A3B1AUP3_9ZZZZ</name>
<dbReference type="GO" id="GO:0008168">
    <property type="term" value="F:methyltransferase activity"/>
    <property type="evidence" value="ECO:0007669"/>
    <property type="project" value="UniProtKB-KW"/>
</dbReference>
<dbReference type="InterPro" id="IPR003742">
    <property type="entry name" value="RlmH-like"/>
</dbReference>
<evidence type="ECO:0000256" key="1">
    <source>
        <dbReference type="ARBA" id="ARBA00022603"/>
    </source>
</evidence>
<evidence type="ECO:0000256" key="3">
    <source>
        <dbReference type="ARBA" id="ARBA00022691"/>
    </source>
</evidence>
<dbReference type="GO" id="GO:0006364">
    <property type="term" value="P:rRNA processing"/>
    <property type="evidence" value="ECO:0007669"/>
    <property type="project" value="InterPro"/>
</dbReference>
<dbReference type="InterPro" id="IPR029026">
    <property type="entry name" value="tRNA_m1G_MTases_N"/>
</dbReference>
<dbReference type="AlphaFoldDB" id="A0A3B1AUP3"/>
<comment type="similarity">
    <text evidence="4">Belongs to the RNA methyltransferase RlmH family.</text>
</comment>
<evidence type="ECO:0000313" key="5">
    <source>
        <dbReference type="EMBL" id="VAX05461.1"/>
    </source>
</evidence>
<sequence>MQITIISVGRMKNGPEKQQIETYFKRCPWAVTLIEVEEKRPFKGAERMAREGELILKALPLKSGPKNAHIIALDERGKSLRSTGFAHLIQERQDIGVSNLIFLIGGADGYDQRVKARANTLLRLSDMTWPHMMVRLMLSEQLYRASCILSGHPYHKD</sequence>
<reference evidence="5" key="1">
    <citation type="submission" date="2018-06" db="EMBL/GenBank/DDBJ databases">
        <authorList>
            <person name="Zhirakovskaya E."/>
        </authorList>
    </citation>
    <scope>NUCLEOTIDE SEQUENCE</scope>
</reference>
<dbReference type="HAMAP" id="MF_00658">
    <property type="entry name" value="23SrRNA_methyltr_H"/>
    <property type="match status" value="1"/>
</dbReference>
<dbReference type="NCBIfam" id="NF000989">
    <property type="entry name" value="PRK00103.2-3"/>
    <property type="match status" value="1"/>
</dbReference>
<proteinExistence type="inferred from homology"/>